<feature type="compositionally biased region" description="Polar residues" evidence="1">
    <location>
        <begin position="125"/>
        <end position="134"/>
    </location>
</feature>
<evidence type="ECO:0000313" key="4">
    <source>
        <dbReference type="Proteomes" id="UP000299102"/>
    </source>
</evidence>
<evidence type="ECO:0000313" key="3">
    <source>
        <dbReference type="EMBL" id="GBP36767.1"/>
    </source>
</evidence>
<keyword evidence="2" id="KW-0472">Membrane</keyword>
<comment type="caution">
    <text evidence="3">The sequence shown here is derived from an EMBL/GenBank/DDBJ whole genome shotgun (WGS) entry which is preliminary data.</text>
</comment>
<gene>
    <name evidence="3" type="ORF">EVAR_28108_1</name>
</gene>
<keyword evidence="2" id="KW-1133">Transmembrane helix</keyword>
<dbReference type="EMBL" id="BGZK01000323">
    <property type="protein sequence ID" value="GBP36767.1"/>
    <property type="molecule type" value="Genomic_DNA"/>
</dbReference>
<name>A0A4C1VEV0_EUMVA</name>
<dbReference type="Proteomes" id="UP000299102">
    <property type="component" value="Unassembled WGS sequence"/>
</dbReference>
<reference evidence="3 4" key="1">
    <citation type="journal article" date="2019" name="Commun. Biol.">
        <title>The bagworm genome reveals a unique fibroin gene that provides high tensile strength.</title>
        <authorList>
            <person name="Kono N."/>
            <person name="Nakamura H."/>
            <person name="Ohtoshi R."/>
            <person name="Tomita M."/>
            <person name="Numata K."/>
            <person name="Arakawa K."/>
        </authorList>
    </citation>
    <scope>NUCLEOTIDE SEQUENCE [LARGE SCALE GENOMIC DNA]</scope>
</reference>
<organism evidence="3 4">
    <name type="scientific">Eumeta variegata</name>
    <name type="common">Bagworm moth</name>
    <name type="synonym">Eumeta japonica</name>
    <dbReference type="NCBI Taxonomy" id="151549"/>
    <lineage>
        <taxon>Eukaryota</taxon>
        <taxon>Metazoa</taxon>
        <taxon>Ecdysozoa</taxon>
        <taxon>Arthropoda</taxon>
        <taxon>Hexapoda</taxon>
        <taxon>Insecta</taxon>
        <taxon>Pterygota</taxon>
        <taxon>Neoptera</taxon>
        <taxon>Endopterygota</taxon>
        <taxon>Lepidoptera</taxon>
        <taxon>Glossata</taxon>
        <taxon>Ditrysia</taxon>
        <taxon>Tineoidea</taxon>
        <taxon>Psychidae</taxon>
        <taxon>Oiketicinae</taxon>
        <taxon>Eumeta</taxon>
    </lineage>
</organism>
<proteinExistence type="predicted"/>
<dbReference type="AlphaFoldDB" id="A0A4C1VEV0"/>
<accession>A0A4C1VEV0</accession>
<protein>
    <submittedName>
        <fullName evidence="3">Uncharacterized protein</fullName>
    </submittedName>
</protein>
<feature type="region of interest" description="Disordered" evidence="1">
    <location>
        <begin position="98"/>
        <end position="134"/>
    </location>
</feature>
<evidence type="ECO:0000256" key="2">
    <source>
        <dbReference type="SAM" id="Phobius"/>
    </source>
</evidence>
<keyword evidence="4" id="KW-1185">Reference proteome</keyword>
<feature type="compositionally biased region" description="Basic residues" evidence="1">
    <location>
        <begin position="98"/>
        <end position="108"/>
    </location>
</feature>
<keyword evidence="2" id="KW-0812">Transmembrane</keyword>
<feature type="transmembrane region" description="Helical" evidence="2">
    <location>
        <begin position="73"/>
        <end position="96"/>
    </location>
</feature>
<sequence length="134" mass="14988">MNQPFMREQYQNIALKHQLVPNARNGITARGDFSFRNEPLDNTISMMQGGRGATARRVYTEGVPVDAQLRGPIIFELLHVATTVAAATNFITVIRMTTQRKNRSRRPRGRDAPNVGNNERGYGTNARSLKTLSC</sequence>
<evidence type="ECO:0000256" key="1">
    <source>
        <dbReference type="SAM" id="MobiDB-lite"/>
    </source>
</evidence>